<reference evidence="2 3" key="1">
    <citation type="submission" date="2019-01" db="EMBL/GenBank/DDBJ databases">
        <authorList>
            <person name="Zhang S."/>
        </authorList>
    </citation>
    <scope>NUCLEOTIDE SEQUENCE [LARGE SCALE GENOMIC DNA]</scope>
    <source>
        <strain evidence="2 3">1626</strain>
    </source>
</reference>
<sequence length="150" mass="16672">MATGLVLRDIHQPAAPGWWPPAPGWWLLATVVLVLAAAWLWWRRRVRRRRLRLQALFDATVATAPTPAAQVGAISELLRRAARDRDPRTATLADAEWIGFLRHDDAGAALAPASLDLLRDGGYRREVAAGAVEQLRGEARALFLAWSLRR</sequence>
<evidence type="ECO:0000256" key="1">
    <source>
        <dbReference type="SAM" id="Phobius"/>
    </source>
</evidence>
<feature type="transmembrane region" description="Helical" evidence="1">
    <location>
        <begin position="24"/>
        <end position="42"/>
    </location>
</feature>
<keyword evidence="3" id="KW-1185">Reference proteome</keyword>
<dbReference type="InterPro" id="IPR025489">
    <property type="entry name" value="DUF4381"/>
</dbReference>
<keyword evidence="1" id="KW-0472">Membrane</keyword>
<keyword evidence="1" id="KW-0812">Transmembrane</keyword>
<organism evidence="2 3">
    <name type="scientific">Luteimonas yindakuii</name>
    <dbReference type="NCBI Taxonomy" id="2565782"/>
    <lineage>
        <taxon>Bacteria</taxon>
        <taxon>Pseudomonadati</taxon>
        <taxon>Pseudomonadota</taxon>
        <taxon>Gammaproteobacteria</taxon>
        <taxon>Lysobacterales</taxon>
        <taxon>Lysobacteraceae</taxon>
        <taxon>Luteimonas</taxon>
    </lineage>
</organism>
<dbReference type="Proteomes" id="UP000298681">
    <property type="component" value="Unassembled WGS sequence"/>
</dbReference>
<proteinExistence type="predicted"/>
<keyword evidence="1" id="KW-1133">Transmembrane helix</keyword>
<dbReference type="EMBL" id="SPUH01000001">
    <property type="protein sequence ID" value="TKS53340.1"/>
    <property type="molecule type" value="Genomic_DNA"/>
</dbReference>
<name>A0A4Z1R1F5_9GAMM</name>
<gene>
    <name evidence="2" type="ORF">E4582_00190</name>
</gene>
<dbReference type="RefSeq" id="WP_134672726.1">
    <property type="nucleotide sequence ID" value="NZ_SPUH01000001.1"/>
</dbReference>
<dbReference type="AlphaFoldDB" id="A0A4Z1R1F5"/>
<evidence type="ECO:0000313" key="2">
    <source>
        <dbReference type="EMBL" id="TKS53340.1"/>
    </source>
</evidence>
<dbReference type="Pfam" id="PF14316">
    <property type="entry name" value="DUF4381"/>
    <property type="match status" value="1"/>
</dbReference>
<protein>
    <submittedName>
        <fullName evidence="2">DUF4381 domain-containing protein</fullName>
    </submittedName>
</protein>
<evidence type="ECO:0000313" key="3">
    <source>
        <dbReference type="Proteomes" id="UP000298681"/>
    </source>
</evidence>
<comment type="caution">
    <text evidence="2">The sequence shown here is derived from an EMBL/GenBank/DDBJ whole genome shotgun (WGS) entry which is preliminary data.</text>
</comment>
<accession>A0A4Z1R1F5</accession>